<keyword evidence="2" id="KW-1003">Cell membrane</keyword>
<comment type="caution">
    <text evidence="10">The sequence shown here is derived from an EMBL/GenBank/DDBJ whole genome shotgun (WGS) entry which is preliminary data.</text>
</comment>
<keyword evidence="6" id="KW-0653">Protein transport</keyword>
<dbReference type="Proteomes" id="UP000587396">
    <property type="component" value="Unassembled WGS sequence"/>
</dbReference>
<feature type="region of interest" description="Disordered" evidence="7">
    <location>
        <begin position="224"/>
        <end position="274"/>
    </location>
</feature>
<dbReference type="GO" id="GO:0005886">
    <property type="term" value="C:plasma membrane"/>
    <property type="evidence" value="ECO:0007669"/>
    <property type="project" value="UniProtKB-SubCell"/>
</dbReference>
<sequence length="274" mass="29322">MNGELYLKDILHLVSQDLLIPVMIVLAALIVYAVFCVGSLVVEVIMERRHYRENVPRFVNAVYEAGYSEVDDVIGQSGMLKHQKQALLTVSRNMGLPQTDLYALAKREVAGLDERYRRIAGRTDFASKVAPMFGLMGTLIPLGPGIVAMGQGDIDALSTSLLIAFDTTVAGLVAAAICLFVSRIRKAWYGKYLSAVEATVTAVLEKADEAREAGVKLPHGYEAPAKRGDLARTDEEGLSNAGGPLPAQMGTTHRIPVSSQASSAMAGDATAATE</sequence>
<evidence type="ECO:0000256" key="7">
    <source>
        <dbReference type="SAM" id="MobiDB-lite"/>
    </source>
</evidence>
<dbReference type="Pfam" id="PF01618">
    <property type="entry name" value="MotA_ExbB"/>
    <property type="match status" value="1"/>
</dbReference>
<comment type="similarity">
    <text evidence="6">Belongs to the exbB/tolQ family.</text>
</comment>
<dbReference type="PANTHER" id="PTHR30625:SF3">
    <property type="entry name" value="TOL-PAL SYSTEM PROTEIN TOLQ"/>
    <property type="match status" value="1"/>
</dbReference>
<dbReference type="EMBL" id="JACMSE010000003">
    <property type="protein sequence ID" value="MBC2888858.1"/>
    <property type="molecule type" value="Genomic_DNA"/>
</dbReference>
<dbReference type="GO" id="GO:0017038">
    <property type="term" value="P:protein import"/>
    <property type="evidence" value="ECO:0007669"/>
    <property type="project" value="TreeGrafter"/>
</dbReference>
<comment type="subcellular location">
    <subcellularLocation>
        <location evidence="1">Cell membrane</location>
        <topology evidence="1">Multi-pass membrane protein</topology>
    </subcellularLocation>
    <subcellularLocation>
        <location evidence="6">Membrane</location>
        <topology evidence="6">Multi-pass membrane protein</topology>
    </subcellularLocation>
</comment>
<evidence type="ECO:0000259" key="9">
    <source>
        <dbReference type="Pfam" id="PF01618"/>
    </source>
</evidence>
<reference evidence="10 11" key="1">
    <citation type="submission" date="2020-08" db="EMBL/GenBank/DDBJ databases">
        <authorList>
            <person name="Liu C."/>
            <person name="Sun Q."/>
        </authorList>
    </citation>
    <scope>NUCLEOTIDE SEQUENCE [LARGE SCALE GENOMIC DNA]</scope>
    <source>
        <strain evidence="10 11">N22</strain>
    </source>
</reference>
<dbReference type="AlphaFoldDB" id="A0A842JFZ9"/>
<evidence type="ECO:0000256" key="6">
    <source>
        <dbReference type="RuleBase" id="RU004057"/>
    </source>
</evidence>
<dbReference type="InterPro" id="IPR002898">
    <property type="entry name" value="MotA_ExbB_proton_chnl"/>
</dbReference>
<keyword evidence="5 8" id="KW-0472">Membrane</keyword>
<protein>
    <submittedName>
        <fullName evidence="10">MotA/TolQ/ExbB proton channel family protein</fullName>
    </submittedName>
</protein>
<evidence type="ECO:0000256" key="5">
    <source>
        <dbReference type="ARBA" id="ARBA00023136"/>
    </source>
</evidence>
<feature type="compositionally biased region" description="Low complexity" evidence="7">
    <location>
        <begin position="261"/>
        <end position="274"/>
    </location>
</feature>
<gene>
    <name evidence="10" type="ORF">H7313_05770</name>
</gene>
<feature type="transmembrane region" description="Helical" evidence="8">
    <location>
        <begin position="125"/>
        <end position="149"/>
    </location>
</feature>
<keyword evidence="4 8" id="KW-1133">Transmembrane helix</keyword>
<dbReference type="PANTHER" id="PTHR30625">
    <property type="entry name" value="PROTEIN TOLQ"/>
    <property type="match status" value="1"/>
</dbReference>
<feature type="compositionally biased region" description="Basic and acidic residues" evidence="7">
    <location>
        <begin position="224"/>
        <end position="235"/>
    </location>
</feature>
<evidence type="ECO:0000313" key="11">
    <source>
        <dbReference type="Proteomes" id="UP000587396"/>
    </source>
</evidence>
<name>A0A842JFZ9_9ACTN</name>
<evidence type="ECO:0000256" key="4">
    <source>
        <dbReference type="ARBA" id="ARBA00022989"/>
    </source>
</evidence>
<evidence type="ECO:0000313" key="10">
    <source>
        <dbReference type="EMBL" id="MBC2888858.1"/>
    </source>
</evidence>
<keyword evidence="3 8" id="KW-0812">Transmembrane</keyword>
<feature type="domain" description="MotA/TolQ/ExbB proton channel" evidence="9">
    <location>
        <begin position="100"/>
        <end position="191"/>
    </location>
</feature>
<keyword evidence="11" id="KW-1185">Reference proteome</keyword>
<dbReference type="RefSeq" id="WP_185904786.1">
    <property type="nucleotide sequence ID" value="NZ_JACMSE010000003.1"/>
</dbReference>
<feature type="transmembrane region" description="Helical" evidence="8">
    <location>
        <begin position="20"/>
        <end position="42"/>
    </location>
</feature>
<keyword evidence="6" id="KW-0813">Transport</keyword>
<evidence type="ECO:0000256" key="3">
    <source>
        <dbReference type="ARBA" id="ARBA00022692"/>
    </source>
</evidence>
<organism evidence="10 11">
    <name type="scientific">Gordonibacter massiliensis</name>
    <name type="common">ex Traore et al. 2017</name>
    <dbReference type="NCBI Taxonomy" id="1841863"/>
    <lineage>
        <taxon>Bacteria</taxon>
        <taxon>Bacillati</taxon>
        <taxon>Actinomycetota</taxon>
        <taxon>Coriobacteriia</taxon>
        <taxon>Eggerthellales</taxon>
        <taxon>Eggerthellaceae</taxon>
        <taxon>Gordonibacter</taxon>
    </lineage>
</organism>
<evidence type="ECO:0000256" key="8">
    <source>
        <dbReference type="SAM" id="Phobius"/>
    </source>
</evidence>
<proteinExistence type="inferred from homology"/>
<feature type="transmembrane region" description="Helical" evidence="8">
    <location>
        <begin position="161"/>
        <end position="181"/>
    </location>
</feature>
<accession>A0A842JFZ9</accession>
<evidence type="ECO:0000256" key="2">
    <source>
        <dbReference type="ARBA" id="ARBA00022475"/>
    </source>
</evidence>
<dbReference type="InterPro" id="IPR050790">
    <property type="entry name" value="ExbB/TolQ_transport"/>
</dbReference>
<evidence type="ECO:0000256" key="1">
    <source>
        <dbReference type="ARBA" id="ARBA00004651"/>
    </source>
</evidence>